<sequence length="312" mass="34713">MVAPATLPHDIVRLYQEKDILSKGLADCVTYLKALREKRAKNARQLNTGPSAPKGKRKKLQQTKRHLDNEIKNRERDEQAWLNNLQACETNIYLANIRTYNFTHAPLQVSESTSTPTLYTPTLCSYSGSEATDLAWDGWTDEAAVSPFQNKGSDSFVGDDDVAPDARAKDLGRNSAAEKDVKRPPPLLRYAEELPNSILVPPNTAQSHFRRSSTLSPAASVFEPTSFPVKQIEDSSFKRLSMSSSTAANTIGLLQKRRFSAAETVPIFQRFPIDARSSPQHLPGQTWCNTTPQSSPQKDTAVQMSRHRTNSL</sequence>
<dbReference type="Proteomes" id="UP001521222">
    <property type="component" value="Unassembled WGS sequence"/>
</dbReference>
<evidence type="ECO:0000313" key="2">
    <source>
        <dbReference type="EMBL" id="KAL1605782.1"/>
    </source>
</evidence>
<organism evidence="2 3">
    <name type="scientific">Nothophoma quercina</name>
    <dbReference type="NCBI Taxonomy" id="749835"/>
    <lineage>
        <taxon>Eukaryota</taxon>
        <taxon>Fungi</taxon>
        <taxon>Dikarya</taxon>
        <taxon>Ascomycota</taxon>
        <taxon>Pezizomycotina</taxon>
        <taxon>Dothideomycetes</taxon>
        <taxon>Pleosporomycetidae</taxon>
        <taxon>Pleosporales</taxon>
        <taxon>Pleosporineae</taxon>
        <taxon>Didymellaceae</taxon>
        <taxon>Nothophoma</taxon>
    </lineage>
</organism>
<comment type="caution">
    <text evidence="2">The sequence shown here is derived from an EMBL/GenBank/DDBJ whole genome shotgun (WGS) entry which is preliminary data.</text>
</comment>
<feature type="compositionally biased region" description="Polar residues" evidence="1">
    <location>
        <begin position="286"/>
        <end position="303"/>
    </location>
</feature>
<evidence type="ECO:0000256" key="1">
    <source>
        <dbReference type="SAM" id="MobiDB-lite"/>
    </source>
</evidence>
<feature type="compositionally biased region" description="Basic and acidic residues" evidence="1">
    <location>
        <begin position="164"/>
        <end position="183"/>
    </location>
</feature>
<evidence type="ECO:0000313" key="3">
    <source>
        <dbReference type="Proteomes" id="UP001521222"/>
    </source>
</evidence>
<gene>
    <name evidence="2" type="ORF">SLS59_003586</name>
</gene>
<protein>
    <recommendedName>
        <fullName evidence="4">BZIP domain-containing protein</fullName>
    </recommendedName>
</protein>
<feature type="region of interest" description="Disordered" evidence="1">
    <location>
        <begin position="147"/>
        <end position="183"/>
    </location>
</feature>
<feature type="region of interest" description="Disordered" evidence="1">
    <location>
        <begin position="275"/>
        <end position="312"/>
    </location>
</feature>
<keyword evidence="3" id="KW-1185">Reference proteome</keyword>
<reference evidence="2 3" key="1">
    <citation type="submission" date="2024-02" db="EMBL/GenBank/DDBJ databases">
        <title>De novo assembly and annotation of 12 fungi associated with fruit tree decline syndrome in Ontario, Canada.</title>
        <authorList>
            <person name="Sulman M."/>
            <person name="Ellouze W."/>
            <person name="Ilyukhin E."/>
        </authorList>
    </citation>
    <scope>NUCLEOTIDE SEQUENCE [LARGE SCALE GENOMIC DNA]</scope>
    <source>
        <strain evidence="2 3">M97-236</strain>
    </source>
</reference>
<feature type="region of interest" description="Disordered" evidence="1">
    <location>
        <begin position="41"/>
        <end position="63"/>
    </location>
</feature>
<feature type="compositionally biased region" description="Basic residues" evidence="1">
    <location>
        <begin position="54"/>
        <end position="63"/>
    </location>
</feature>
<proteinExistence type="predicted"/>
<name>A0ABR3RN48_9PLEO</name>
<evidence type="ECO:0008006" key="4">
    <source>
        <dbReference type="Google" id="ProtNLM"/>
    </source>
</evidence>
<accession>A0ABR3RN48</accession>
<dbReference type="EMBL" id="JAKIXB020000009">
    <property type="protein sequence ID" value="KAL1605782.1"/>
    <property type="molecule type" value="Genomic_DNA"/>
</dbReference>